<gene>
    <name evidence="1" type="ORF">CLAC_00230</name>
</gene>
<dbReference type="STRING" id="1408189.CLAC_00230"/>
<dbReference type="Proteomes" id="UP000058446">
    <property type="component" value="Chromosome"/>
</dbReference>
<dbReference type="AlphaFoldDB" id="A0A0K2H3R6"/>
<accession>A0A0K2H3R6</accession>
<protein>
    <recommendedName>
        <fullName evidence="3">DUF559 domain-containing protein</fullName>
    </recommendedName>
</protein>
<dbReference type="RefSeq" id="WP_053411205.1">
    <property type="nucleotide sequence ID" value="NZ_CP006841.1"/>
</dbReference>
<dbReference type="Gene3D" id="3.40.960.10">
    <property type="entry name" value="VSR Endonuclease"/>
    <property type="match status" value="1"/>
</dbReference>
<keyword evidence="2" id="KW-1185">Reference proteome</keyword>
<name>A0A0K2H3R6_9CORY</name>
<evidence type="ECO:0008006" key="3">
    <source>
        <dbReference type="Google" id="ProtNLM"/>
    </source>
</evidence>
<evidence type="ECO:0000313" key="2">
    <source>
        <dbReference type="Proteomes" id="UP000058446"/>
    </source>
</evidence>
<proteinExistence type="predicted"/>
<dbReference type="EMBL" id="CP006841">
    <property type="protein sequence ID" value="ALA68341.1"/>
    <property type="molecule type" value="Genomic_DNA"/>
</dbReference>
<organism evidence="1 2">
    <name type="scientific">Corynebacterium lactis RW2-5</name>
    <dbReference type="NCBI Taxonomy" id="1408189"/>
    <lineage>
        <taxon>Bacteria</taxon>
        <taxon>Bacillati</taxon>
        <taxon>Actinomycetota</taxon>
        <taxon>Actinomycetes</taxon>
        <taxon>Mycobacteriales</taxon>
        <taxon>Corynebacteriaceae</taxon>
        <taxon>Corynebacterium</taxon>
    </lineage>
</organism>
<evidence type="ECO:0000313" key="1">
    <source>
        <dbReference type="EMBL" id="ALA68341.1"/>
    </source>
</evidence>
<reference evidence="1 2" key="1">
    <citation type="submission" date="2013-10" db="EMBL/GenBank/DDBJ databases">
        <title>Complete genome sequence of Corynebacterium lactis DSM 45799(T), isolated from raw cow milk.</title>
        <authorList>
            <person name="Ruckert C."/>
            <person name="Albersmeier A."/>
            <person name="Lipski A."/>
            <person name="Kalinowski J."/>
        </authorList>
    </citation>
    <scope>NUCLEOTIDE SEQUENCE [LARGE SCALE GENOMIC DNA]</scope>
    <source>
        <strain evidence="1 2">RW2-5</strain>
    </source>
</reference>
<dbReference type="PATRIC" id="fig|1408189.4.peg.47"/>
<dbReference type="OrthoDB" id="4406129at2"/>
<dbReference type="KEGG" id="clw:CLAC_00230"/>
<sequence>MIDWHRDEDSIIRAGAQHDGKSPCSRYMVGRAGVDRDEWIRNHTEKQQPEKRNNALIWLARGAYYPVNEWLTAPLSERFTLQVKALIRRGSNIIIAGEAAAALHGFPLLLRHARIAVAGTGRRPLSSVKGPTSHSRLLHVTGRLEPVDVVKREGRWLTDIPKTAVDLCRARTSENGAVVADAALRGHCTEEELWATFDAYPRSPGNVRARKLLTEATTGAESIGESLVKQAAIAAGVAHPQSKRSPLLQQVAFYDAHGFIGRVDLFVPELGLVIEFDGNVKYGASSGETTQDAISKELAREKRLKNLGLIVVRIVWSQVLRGSAEEIIRRAAEDVRAQMDRGWSVYSGEYEVCEPYFEVEKEAIDLAIQRRKRWAEVGRLY</sequence>